<dbReference type="InterPro" id="IPR052930">
    <property type="entry name" value="TA_antitoxin_MntA"/>
</dbReference>
<protein>
    <submittedName>
        <fullName evidence="2">Predicted nucleotidyltransferase</fullName>
    </submittedName>
</protein>
<reference evidence="3" key="1">
    <citation type="submission" date="2016-10" db="EMBL/GenBank/DDBJ databases">
        <authorList>
            <person name="Varghese N."/>
            <person name="Submissions S."/>
        </authorList>
    </citation>
    <scope>NUCLEOTIDE SEQUENCE [LARGE SCALE GENOMIC DNA]</scope>
    <source>
        <strain evidence="3">DSM 23095</strain>
    </source>
</reference>
<dbReference type="AlphaFoldDB" id="A0A1G6XAD7"/>
<dbReference type="Pfam" id="PF18765">
    <property type="entry name" value="Polbeta"/>
    <property type="match status" value="1"/>
</dbReference>
<dbReference type="EMBL" id="FNAC01000054">
    <property type="protein sequence ID" value="SDD75068.1"/>
    <property type="molecule type" value="Genomic_DNA"/>
</dbReference>
<gene>
    <name evidence="2" type="ORF">SAMN04488104_10542</name>
</gene>
<accession>A0A1G6XAD7</accession>
<dbReference type="STRING" id="686796.SAMN04488104_10542"/>
<dbReference type="CDD" id="cd05403">
    <property type="entry name" value="NT_KNTase_like"/>
    <property type="match status" value="1"/>
</dbReference>
<name>A0A1G6XAD7_9BACT</name>
<evidence type="ECO:0000313" key="3">
    <source>
        <dbReference type="Proteomes" id="UP000199060"/>
    </source>
</evidence>
<sequence length="112" mass="12891">MKNKFGLLESDMASILEIIGNQELVEEVILFGSRAKGNFRTGSDVDLALKGNKLNFETVSQISYLLNEETNMPYHFDLVNYHQIQEPELIKHIDRVGIPIFHRKKEMEINNA</sequence>
<keyword evidence="2" id="KW-0808">Transferase</keyword>
<dbReference type="InterPro" id="IPR043519">
    <property type="entry name" value="NT_sf"/>
</dbReference>
<evidence type="ECO:0000259" key="1">
    <source>
        <dbReference type="Pfam" id="PF18765"/>
    </source>
</evidence>
<proteinExistence type="predicted"/>
<keyword evidence="3" id="KW-1185">Reference proteome</keyword>
<feature type="domain" description="Polymerase beta nucleotidyltransferase" evidence="1">
    <location>
        <begin position="15"/>
        <end position="106"/>
    </location>
</feature>
<dbReference type="GO" id="GO:0016740">
    <property type="term" value="F:transferase activity"/>
    <property type="evidence" value="ECO:0007669"/>
    <property type="project" value="UniProtKB-KW"/>
</dbReference>
<dbReference type="Proteomes" id="UP000199060">
    <property type="component" value="Unassembled WGS sequence"/>
</dbReference>
<dbReference type="PANTHER" id="PTHR43852">
    <property type="entry name" value="NUCLEOTIDYLTRANSFERASE"/>
    <property type="match status" value="1"/>
</dbReference>
<evidence type="ECO:0000313" key="2">
    <source>
        <dbReference type="EMBL" id="SDD75068.1"/>
    </source>
</evidence>
<dbReference type="Gene3D" id="3.30.460.10">
    <property type="entry name" value="Beta Polymerase, domain 2"/>
    <property type="match status" value="1"/>
</dbReference>
<dbReference type="SUPFAM" id="SSF81301">
    <property type="entry name" value="Nucleotidyltransferase"/>
    <property type="match status" value="1"/>
</dbReference>
<dbReference type="PANTHER" id="PTHR43852:SF3">
    <property type="entry name" value="NUCLEOTIDYLTRANSFERASE"/>
    <property type="match status" value="1"/>
</dbReference>
<dbReference type="RefSeq" id="WP_087941183.1">
    <property type="nucleotide sequence ID" value="NZ_FNAC01000054.1"/>
</dbReference>
<dbReference type="InterPro" id="IPR041633">
    <property type="entry name" value="Polbeta"/>
</dbReference>
<organism evidence="2 3">
    <name type="scientific">Algoriphagus faecimaris</name>
    <dbReference type="NCBI Taxonomy" id="686796"/>
    <lineage>
        <taxon>Bacteria</taxon>
        <taxon>Pseudomonadati</taxon>
        <taxon>Bacteroidota</taxon>
        <taxon>Cytophagia</taxon>
        <taxon>Cytophagales</taxon>
        <taxon>Cyclobacteriaceae</taxon>
        <taxon>Algoriphagus</taxon>
    </lineage>
</organism>
<dbReference type="OrthoDB" id="9803106at2"/>